<dbReference type="SUPFAM" id="SSF53756">
    <property type="entry name" value="UDP-Glycosyltransferase/glycogen phosphorylase"/>
    <property type="match status" value="1"/>
</dbReference>
<dbReference type="InterPro" id="IPR006326">
    <property type="entry name" value="UDPGT_MGT-like"/>
</dbReference>
<reference evidence="5" key="1">
    <citation type="submission" date="2016-10" db="EMBL/GenBank/DDBJ databases">
        <authorList>
            <person name="Varghese N."/>
            <person name="Submissions S."/>
        </authorList>
    </citation>
    <scope>NUCLEOTIDE SEQUENCE [LARGE SCALE GENOMIC DNA]</scope>
    <source>
        <strain evidence="5">CGMCC 4.3530</strain>
    </source>
</reference>
<evidence type="ECO:0000313" key="5">
    <source>
        <dbReference type="Proteomes" id="UP000199529"/>
    </source>
</evidence>
<evidence type="ECO:0000256" key="2">
    <source>
        <dbReference type="ARBA" id="ARBA00022679"/>
    </source>
</evidence>
<proteinExistence type="inferred from homology"/>
<dbReference type="FunFam" id="3.40.50.2000:FF:000072">
    <property type="entry name" value="Glycosyl transferase"/>
    <property type="match status" value="1"/>
</dbReference>
<evidence type="ECO:0000256" key="3">
    <source>
        <dbReference type="ARBA" id="ARBA00023194"/>
    </source>
</evidence>
<gene>
    <name evidence="4" type="ORF">SAMN05216215_103334</name>
</gene>
<keyword evidence="3" id="KW-0045">Antibiotic biosynthesis</keyword>
<dbReference type="NCBIfam" id="TIGR01426">
    <property type="entry name" value="MGT"/>
    <property type="match status" value="1"/>
</dbReference>
<evidence type="ECO:0000313" key="4">
    <source>
        <dbReference type="EMBL" id="SDY71015.1"/>
    </source>
</evidence>
<dbReference type="GO" id="GO:0016758">
    <property type="term" value="F:hexosyltransferase activity"/>
    <property type="evidence" value="ECO:0007669"/>
    <property type="project" value="InterPro"/>
</dbReference>
<dbReference type="InterPro" id="IPR050426">
    <property type="entry name" value="Glycosyltransferase_28"/>
</dbReference>
<dbReference type="PANTHER" id="PTHR48050">
    <property type="entry name" value="STEROL 3-BETA-GLUCOSYLTRANSFERASE"/>
    <property type="match status" value="1"/>
</dbReference>
<dbReference type="Gene3D" id="3.40.50.2000">
    <property type="entry name" value="Glycogen Phosphorylase B"/>
    <property type="match status" value="2"/>
</dbReference>
<name>A0A1H3M4S8_9PSEU</name>
<dbReference type="PANTHER" id="PTHR48050:SF13">
    <property type="entry name" value="STEROL 3-BETA-GLUCOSYLTRANSFERASE UGT80A2"/>
    <property type="match status" value="1"/>
</dbReference>
<keyword evidence="5" id="KW-1185">Reference proteome</keyword>
<dbReference type="CDD" id="cd03784">
    <property type="entry name" value="GT1_Gtf-like"/>
    <property type="match status" value="1"/>
</dbReference>
<dbReference type="GO" id="GO:0008194">
    <property type="term" value="F:UDP-glycosyltransferase activity"/>
    <property type="evidence" value="ECO:0007669"/>
    <property type="project" value="InterPro"/>
</dbReference>
<dbReference type="InterPro" id="IPR002213">
    <property type="entry name" value="UDP_glucos_trans"/>
</dbReference>
<dbReference type="EMBL" id="FNOK01000033">
    <property type="protein sequence ID" value="SDY71015.1"/>
    <property type="molecule type" value="Genomic_DNA"/>
</dbReference>
<dbReference type="AlphaFoldDB" id="A0A1H3M4S8"/>
<dbReference type="GO" id="GO:0017000">
    <property type="term" value="P:antibiotic biosynthetic process"/>
    <property type="evidence" value="ECO:0007669"/>
    <property type="project" value="UniProtKB-KW"/>
</dbReference>
<protein>
    <submittedName>
        <fullName evidence="4">Glycosyltransferase, MGT family</fullName>
    </submittedName>
</protein>
<organism evidence="4 5">
    <name type="scientific">Saccharopolyspora shandongensis</name>
    <dbReference type="NCBI Taxonomy" id="418495"/>
    <lineage>
        <taxon>Bacteria</taxon>
        <taxon>Bacillati</taxon>
        <taxon>Actinomycetota</taxon>
        <taxon>Actinomycetes</taxon>
        <taxon>Pseudonocardiales</taxon>
        <taxon>Pseudonocardiaceae</taxon>
        <taxon>Saccharopolyspora</taxon>
    </lineage>
</organism>
<sequence length="408" mass="43395">MGRIMGKHFAFVSLAAHGHVNPTLPLVEELVARGHRISYATGGDQAAAVRRAGATPVVMPWHVELAGLAGRGYTAANMIKMMDAGIEELITTYDELASPFRADRPDCVCFDVMGLPGRALAAELGVPGVGLAPNMVGNEHFSLQQQMWPADLDHTDPRLFASGQKLAGFAHRRGLPLQALLPTAARAGLNLVFLPRKFQIAGETFGPEFRFLGPGLPGRARPDDWSPPAADAPILLISLGTVFNDRPDLLRVCVEAFADTPWHVVMATGRADPPAEIPANFEVHQQVPQLAVLRHASAFVSHTGMGSTMESLLHGVPLVSLPQTPEQAFNGRRAAELGLGRAVDPEAVTAAELRAAVEELAADRAVRDNLAIWREELRSTDAAARGADALTEFLAGDPGSVAKGGVDV</sequence>
<accession>A0A1H3M4S8</accession>
<keyword evidence="2 4" id="KW-0808">Transferase</keyword>
<dbReference type="Pfam" id="PF00201">
    <property type="entry name" value="UDPGT"/>
    <property type="match status" value="1"/>
</dbReference>
<comment type="similarity">
    <text evidence="1">Belongs to the UDP-glycosyltransferase family.</text>
</comment>
<dbReference type="STRING" id="418495.SAMN05216215_103334"/>
<evidence type="ECO:0000256" key="1">
    <source>
        <dbReference type="ARBA" id="ARBA00009995"/>
    </source>
</evidence>
<dbReference type="Proteomes" id="UP000199529">
    <property type="component" value="Unassembled WGS sequence"/>
</dbReference>